<comment type="caution">
    <text evidence="3">The sequence shown here is derived from an EMBL/GenBank/DDBJ whole genome shotgun (WGS) entry which is preliminary data.</text>
</comment>
<dbReference type="PANTHER" id="PTHR46331:SF2">
    <property type="entry name" value="VALACYCLOVIR HYDROLASE"/>
    <property type="match status" value="1"/>
</dbReference>
<evidence type="ECO:0000313" key="3">
    <source>
        <dbReference type="EMBL" id="MFD2864252.1"/>
    </source>
</evidence>
<organism evidence="3 4">
    <name type="scientific">Mucilaginibacter antarcticus</name>
    <dbReference type="NCBI Taxonomy" id="1855725"/>
    <lineage>
        <taxon>Bacteria</taxon>
        <taxon>Pseudomonadati</taxon>
        <taxon>Bacteroidota</taxon>
        <taxon>Sphingobacteriia</taxon>
        <taxon>Sphingobacteriales</taxon>
        <taxon>Sphingobacteriaceae</taxon>
        <taxon>Mucilaginibacter</taxon>
    </lineage>
</organism>
<gene>
    <name evidence="3" type="ORF">ACFSYC_06080</name>
</gene>
<dbReference type="InterPro" id="IPR000073">
    <property type="entry name" value="AB_hydrolase_1"/>
</dbReference>
<keyword evidence="1" id="KW-0732">Signal</keyword>
<dbReference type="Gene3D" id="3.40.50.1820">
    <property type="entry name" value="alpha/beta hydrolase"/>
    <property type="match status" value="1"/>
</dbReference>
<evidence type="ECO:0000259" key="2">
    <source>
        <dbReference type="Pfam" id="PF00561"/>
    </source>
</evidence>
<evidence type="ECO:0000313" key="4">
    <source>
        <dbReference type="Proteomes" id="UP001597601"/>
    </source>
</evidence>
<reference evidence="4" key="1">
    <citation type="journal article" date="2019" name="Int. J. Syst. Evol. Microbiol.">
        <title>The Global Catalogue of Microorganisms (GCM) 10K type strain sequencing project: providing services to taxonomists for standard genome sequencing and annotation.</title>
        <authorList>
            <consortium name="The Broad Institute Genomics Platform"/>
            <consortium name="The Broad Institute Genome Sequencing Center for Infectious Disease"/>
            <person name="Wu L."/>
            <person name="Ma J."/>
        </authorList>
    </citation>
    <scope>NUCLEOTIDE SEQUENCE [LARGE SCALE GENOMIC DNA]</scope>
    <source>
        <strain evidence="4">KCTC 52232</strain>
    </source>
</reference>
<keyword evidence="3" id="KW-0378">Hydrolase</keyword>
<dbReference type="GO" id="GO:0016787">
    <property type="term" value="F:hydrolase activity"/>
    <property type="evidence" value="ECO:0007669"/>
    <property type="project" value="UniProtKB-KW"/>
</dbReference>
<accession>A0ABW5XMK1</accession>
<feature type="signal peptide" evidence="1">
    <location>
        <begin position="1"/>
        <end position="22"/>
    </location>
</feature>
<dbReference type="Pfam" id="PF00561">
    <property type="entry name" value="Abhydrolase_1"/>
    <property type="match status" value="1"/>
</dbReference>
<dbReference type="PANTHER" id="PTHR46331">
    <property type="entry name" value="VALACYCLOVIR HYDROLASE"/>
    <property type="match status" value="1"/>
</dbReference>
<name>A0ABW5XMK1_9SPHI</name>
<dbReference type="SUPFAM" id="SSF53474">
    <property type="entry name" value="alpha/beta-Hydrolases"/>
    <property type="match status" value="1"/>
</dbReference>
<dbReference type="RefSeq" id="WP_377124592.1">
    <property type="nucleotide sequence ID" value="NZ_JBHUHN010000001.1"/>
</dbReference>
<dbReference type="PRINTS" id="PR00111">
    <property type="entry name" value="ABHYDROLASE"/>
</dbReference>
<protein>
    <submittedName>
        <fullName evidence="3">Alpha/beta fold hydrolase</fullName>
    </submittedName>
</protein>
<feature type="domain" description="AB hydrolase-1" evidence="2">
    <location>
        <begin position="58"/>
        <end position="172"/>
    </location>
</feature>
<keyword evidence="4" id="KW-1185">Reference proteome</keyword>
<evidence type="ECO:0000256" key="1">
    <source>
        <dbReference type="SAM" id="SignalP"/>
    </source>
</evidence>
<proteinExistence type="predicted"/>
<feature type="chain" id="PRO_5045773136" evidence="1">
    <location>
        <begin position="23"/>
        <end position="290"/>
    </location>
</feature>
<sequence>MRTIMNLLLAGLPMLSTMQTTAQNQTINLMTILTAAGHAPVNGITMYYEIHGEGNGTPLILIHGGGSTIETSFGVLLPLLATDQKVIAVELQAHGRTSDRNAPESFEQDADDVAGLLTSLKVAKANIVGFSNGGTTTLQIAMRHPQLVNKMVVMAGAYKRDGFMTGFFDFMKTAAFETMPQPLKDAYLKVTPNQAGLLNMFNKDKQRMIDFKDISDDALRAIKAPALFMVADKDVISVEHTLAMSRLIDGSGLVVLPGMHGQFFGEMGSPNDGNKAPQATAILIGEFLKK</sequence>
<dbReference type="Proteomes" id="UP001597601">
    <property type="component" value="Unassembled WGS sequence"/>
</dbReference>
<dbReference type="EMBL" id="JBHUON010000005">
    <property type="protein sequence ID" value="MFD2864252.1"/>
    <property type="molecule type" value="Genomic_DNA"/>
</dbReference>
<dbReference type="InterPro" id="IPR029058">
    <property type="entry name" value="AB_hydrolase_fold"/>
</dbReference>